<evidence type="ECO:0000313" key="4">
    <source>
        <dbReference type="Proteomes" id="UP000192674"/>
    </source>
</evidence>
<dbReference type="InterPro" id="IPR003959">
    <property type="entry name" value="ATPase_AAA_core"/>
</dbReference>
<reference evidence="3 4" key="1">
    <citation type="submission" date="2017-04" db="EMBL/GenBank/DDBJ databases">
        <authorList>
            <person name="Afonso C.L."/>
            <person name="Miller P.J."/>
            <person name="Scott M.A."/>
            <person name="Spackman E."/>
            <person name="Goraichik I."/>
            <person name="Dimitrov K.M."/>
            <person name="Suarez D.L."/>
            <person name="Swayne D.E."/>
        </authorList>
    </citation>
    <scope>NUCLEOTIDE SEQUENCE [LARGE SCALE GENOMIC DNA]</scope>
    <source>
        <strain evidence="3 4">DSM 43828</strain>
    </source>
</reference>
<organism evidence="3 4">
    <name type="scientific">Kibdelosporangium aridum</name>
    <dbReference type="NCBI Taxonomy" id="2030"/>
    <lineage>
        <taxon>Bacteria</taxon>
        <taxon>Bacillati</taxon>
        <taxon>Actinomycetota</taxon>
        <taxon>Actinomycetes</taxon>
        <taxon>Pseudonocardiales</taxon>
        <taxon>Pseudonocardiaceae</taxon>
        <taxon>Kibdelosporangium</taxon>
    </lineage>
</organism>
<evidence type="ECO:0000259" key="2">
    <source>
        <dbReference type="SMART" id="SM00382"/>
    </source>
</evidence>
<dbReference type="Proteomes" id="UP000192674">
    <property type="component" value="Unassembled WGS sequence"/>
</dbReference>
<dbReference type="GO" id="GO:0016887">
    <property type="term" value="F:ATP hydrolysis activity"/>
    <property type="evidence" value="ECO:0007669"/>
    <property type="project" value="InterPro"/>
</dbReference>
<dbReference type="Pfam" id="PF19347">
    <property type="entry name" value="DUF5925"/>
    <property type="match status" value="1"/>
</dbReference>
<proteinExistence type="inferred from homology"/>
<dbReference type="InterPro" id="IPR003593">
    <property type="entry name" value="AAA+_ATPase"/>
</dbReference>
<dbReference type="InterPro" id="IPR045969">
    <property type="entry name" value="DUF5925"/>
</dbReference>
<dbReference type="InterPro" id="IPR050747">
    <property type="entry name" value="Mitochondrial_chaperone_BCS1"/>
</dbReference>
<sequence length="372" mass="40342">MSKQQLHVVKTVTAQEPVTVLPTRVSLNSGDTSFDVLDALFISLYTTGEHTASHSARIDPVKEEATFLPSGASVLREARSDNRKSVLASGEGWMLLSHRWDDSVTVSVTAVSDELAEKVLAEAIDGVKAEPTDDMEVVTMGFWYMGERGPHRRTRDIAAPNWPDIRRNYPQNVGTAFDKLMATKLDELNGRLLLLHGPPGTGKTTALRAIAQSWREWCEVDCVLDPERLFDSPSYLLQVALEGNEDDDKPWRLLLLEDCDELIRGEAKASTGQALSRLLNLTDGLLGQGCQTLIGITTNENLARLHPAVTRPGRCLAQIEVGALSQAEANAWLDGKATAPGHGATLAELYALVAGAAPVTAEAADEHVGLYL</sequence>
<dbReference type="Pfam" id="PF00004">
    <property type="entry name" value="AAA"/>
    <property type="match status" value="1"/>
</dbReference>
<evidence type="ECO:0000256" key="1">
    <source>
        <dbReference type="ARBA" id="ARBA00007448"/>
    </source>
</evidence>
<dbReference type="Gene3D" id="3.40.50.300">
    <property type="entry name" value="P-loop containing nucleotide triphosphate hydrolases"/>
    <property type="match status" value="1"/>
</dbReference>
<protein>
    <submittedName>
        <fullName evidence="3">ATPase family associated with various cellular activities (AAA)</fullName>
    </submittedName>
</protein>
<comment type="similarity">
    <text evidence="1">Belongs to the AAA ATPase family. BCS1 subfamily.</text>
</comment>
<dbReference type="GO" id="GO:0005524">
    <property type="term" value="F:ATP binding"/>
    <property type="evidence" value="ECO:0007669"/>
    <property type="project" value="InterPro"/>
</dbReference>
<accession>A0A1W2CJD6</accession>
<keyword evidence="4" id="KW-1185">Reference proteome</keyword>
<feature type="domain" description="AAA+ ATPase" evidence="2">
    <location>
        <begin position="189"/>
        <end position="325"/>
    </location>
</feature>
<name>A0A1W2CJD6_KIBAR</name>
<gene>
    <name evidence="3" type="ORF">SAMN05661093_02154</name>
</gene>
<dbReference type="AlphaFoldDB" id="A0A1W2CJD6"/>
<dbReference type="RefSeq" id="WP_235038552.1">
    <property type="nucleotide sequence ID" value="NZ_FWXV01000002.1"/>
</dbReference>
<dbReference type="PANTHER" id="PTHR23070">
    <property type="entry name" value="BCS1 AAA-TYPE ATPASE"/>
    <property type="match status" value="1"/>
</dbReference>
<dbReference type="InterPro" id="IPR027417">
    <property type="entry name" value="P-loop_NTPase"/>
</dbReference>
<dbReference type="EMBL" id="FWXV01000002">
    <property type="protein sequence ID" value="SMC85349.1"/>
    <property type="molecule type" value="Genomic_DNA"/>
</dbReference>
<dbReference type="SUPFAM" id="SSF52540">
    <property type="entry name" value="P-loop containing nucleoside triphosphate hydrolases"/>
    <property type="match status" value="1"/>
</dbReference>
<dbReference type="SMART" id="SM00382">
    <property type="entry name" value="AAA"/>
    <property type="match status" value="1"/>
</dbReference>
<evidence type="ECO:0000313" key="3">
    <source>
        <dbReference type="EMBL" id="SMC85349.1"/>
    </source>
</evidence>